<dbReference type="RefSeq" id="WP_368640593.1">
    <property type="nucleotide sequence ID" value="NZ_CP158254.1"/>
</dbReference>
<dbReference type="AlphaFoldDB" id="A0AB39D1D6"/>
<proteinExistence type="predicted"/>
<gene>
    <name evidence="1" type="ORF">ABRZ04_05270</name>
</gene>
<organism evidence="1">
    <name type="scientific">Castellaniella ginsengisoli</name>
    <dbReference type="NCBI Taxonomy" id="546114"/>
    <lineage>
        <taxon>Bacteria</taxon>
        <taxon>Pseudomonadati</taxon>
        <taxon>Pseudomonadota</taxon>
        <taxon>Betaproteobacteria</taxon>
        <taxon>Burkholderiales</taxon>
        <taxon>Alcaligenaceae</taxon>
        <taxon>Castellaniella</taxon>
    </lineage>
</organism>
<protein>
    <submittedName>
        <fullName evidence="1">Uncharacterized protein</fullName>
    </submittedName>
</protein>
<sequence>MTGHHPLIAMRLQGYCPAGAFVTVIEAAPTWGPFSHPDRAMENGGSPDIVIQPEDNPAAVDLRCLRGMVVQIHGNDRARTIAALERISQFEPAKVIAAGEWGLRAWKPNRGFFDL</sequence>
<accession>A0AB39D1D6</accession>
<name>A0AB39D1D6_9BURK</name>
<evidence type="ECO:0000313" key="1">
    <source>
        <dbReference type="EMBL" id="XDJ48476.1"/>
    </source>
</evidence>
<reference evidence="1" key="1">
    <citation type="submission" date="2024-05" db="EMBL/GenBank/DDBJ databases">
        <authorList>
            <person name="Luo Y.-C."/>
            <person name="Nicholds J."/>
            <person name="Mortimer T."/>
            <person name="Maboni G."/>
        </authorList>
    </citation>
    <scope>NUCLEOTIDE SEQUENCE</scope>
    <source>
        <strain evidence="1">151836</strain>
    </source>
</reference>
<dbReference type="EMBL" id="CP158254">
    <property type="protein sequence ID" value="XDJ48476.1"/>
    <property type="molecule type" value="Genomic_DNA"/>
</dbReference>